<dbReference type="NCBIfam" id="TIGR01439">
    <property type="entry name" value="lp_hng_hel_AbrB"/>
    <property type="match status" value="1"/>
</dbReference>
<organism evidence="3 4">
    <name type="scientific">Phaeodactylibacter xiamenensis</name>
    <dbReference type="NCBI Taxonomy" id="1524460"/>
    <lineage>
        <taxon>Bacteria</taxon>
        <taxon>Pseudomonadati</taxon>
        <taxon>Bacteroidota</taxon>
        <taxon>Saprospiria</taxon>
        <taxon>Saprospirales</taxon>
        <taxon>Haliscomenobacteraceae</taxon>
        <taxon>Phaeodactylibacter</taxon>
    </lineage>
</organism>
<dbReference type="OrthoDB" id="9811597at2"/>
<keyword evidence="1" id="KW-0238">DNA-binding</keyword>
<accession>A0A098S4D4</accession>
<reference evidence="3 4" key="1">
    <citation type="journal article" date="2014" name="Int. J. Syst. Evol. Microbiol.">
        <title>Phaeodactylibacter xiamenensis gen. nov., sp. nov., a member of the family Saprospiraceae isolated from the marine alga Phaeodactylum tricornutum.</title>
        <authorList>
            <person name="Chen Z.Jr."/>
            <person name="Lei X."/>
            <person name="Lai Q."/>
            <person name="Li Y."/>
            <person name="Zhang B."/>
            <person name="Zhang J."/>
            <person name="Zhang H."/>
            <person name="Yang L."/>
            <person name="Zheng W."/>
            <person name="Tian Y."/>
            <person name="Yu Z."/>
            <person name="Xu H.Jr."/>
            <person name="Zheng T."/>
        </authorList>
    </citation>
    <scope>NUCLEOTIDE SEQUENCE [LARGE SCALE GENOMIC DNA]</scope>
    <source>
        <strain evidence="3 4">KD52</strain>
    </source>
</reference>
<dbReference type="InterPro" id="IPR007159">
    <property type="entry name" value="SpoVT-AbrB_dom"/>
</dbReference>
<gene>
    <name evidence="3" type="ORF">IX84_16350</name>
</gene>
<dbReference type="AlphaFoldDB" id="A0A098S4D4"/>
<dbReference type="RefSeq" id="WP_044222735.1">
    <property type="nucleotide sequence ID" value="NZ_CAKZLC010000324.1"/>
</dbReference>
<protein>
    <recommendedName>
        <fullName evidence="2">SpoVT-AbrB domain-containing protein</fullName>
    </recommendedName>
</protein>
<keyword evidence="4" id="KW-1185">Reference proteome</keyword>
<dbReference type="Gene3D" id="2.10.260.10">
    <property type="match status" value="1"/>
</dbReference>
<dbReference type="EMBL" id="JPOS01000038">
    <property type="protein sequence ID" value="KGE87219.1"/>
    <property type="molecule type" value="Genomic_DNA"/>
</dbReference>
<feature type="domain" description="SpoVT-AbrB" evidence="2">
    <location>
        <begin position="1"/>
        <end position="47"/>
    </location>
</feature>
<dbReference type="STRING" id="1524460.IX84_16350"/>
<dbReference type="Proteomes" id="UP000029736">
    <property type="component" value="Unassembled WGS sequence"/>
</dbReference>
<comment type="caution">
    <text evidence="3">The sequence shown here is derived from an EMBL/GenBank/DDBJ whole genome shotgun (WGS) entry which is preliminary data.</text>
</comment>
<evidence type="ECO:0000313" key="3">
    <source>
        <dbReference type="EMBL" id="KGE87219.1"/>
    </source>
</evidence>
<evidence type="ECO:0000313" key="4">
    <source>
        <dbReference type="Proteomes" id="UP000029736"/>
    </source>
</evidence>
<name>A0A098S4D4_9BACT</name>
<dbReference type="SMART" id="SM00966">
    <property type="entry name" value="SpoVT_AbrB"/>
    <property type="match status" value="1"/>
</dbReference>
<sequence length="94" mass="10673">MEVKIDKFGRILIPKKVREELGLKAGQYLEIGQVNEQEGIYLKKQPAAAPQLTHSAEGFPFFLFEESLEQEDVPDAASLIKISREERDQKIMGL</sequence>
<proteinExistence type="predicted"/>
<dbReference type="GO" id="GO:0003677">
    <property type="term" value="F:DNA binding"/>
    <property type="evidence" value="ECO:0007669"/>
    <property type="project" value="UniProtKB-UniRule"/>
</dbReference>
<dbReference type="InterPro" id="IPR037914">
    <property type="entry name" value="SpoVT-AbrB_sf"/>
</dbReference>
<evidence type="ECO:0000259" key="2">
    <source>
        <dbReference type="PROSITE" id="PS51740"/>
    </source>
</evidence>
<dbReference type="Pfam" id="PF04014">
    <property type="entry name" value="MazE_antitoxin"/>
    <property type="match status" value="1"/>
</dbReference>
<evidence type="ECO:0000256" key="1">
    <source>
        <dbReference type="PROSITE-ProRule" id="PRU01076"/>
    </source>
</evidence>
<dbReference type="PROSITE" id="PS51740">
    <property type="entry name" value="SPOVT_ABRB"/>
    <property type="match status" value="1"/>
</dbReference>
<dbReference type="SUPFAM" id="SSF89447">
    <property type="entry name" value="AbrB/MazE/MraZ-like"/>
    <property type="match status" value="1"/>
</dbReference>